<dbReference type="GO" id="GO:0016491">
    <property type="term" value="F:oxidoreductase activity"/>
    <property type="evidence" value="ECO:0007669"/>
    <property type="project" value="UniProtKB-KW"/>
</dbReference>
<dbReference type="AlphaFoldDB" id="L1QMH4"/>
<sequence>MYKRNEERIMVNDFIFNESIDEIIKKRKSIRTYTNEEVSQEIIKNLNTYIKNLKSPFNESVTFEIIDSKEHINGSKIGTYGIIKGATKFIVVKVKKSEFSLQDLGYKMESLILYATSLGLGTCWIGGTFKKGQFAKAIDLKGDEILPIVLPIGYEASKKSLVDRTMRKFTKCDFRKPWNELFFLRDFSLPLTTYSTVGEYKNVFENVRLAPSALNKQPWRIIKNGDNFHFFIKKDKEPSEKINYDIQKIDMGIAMCHFDLSCKEKGINGGFKFEKPIIDDIPKNTKYMVSWIRE</sequence>
<keyword evidence="5" id="KW-1185">Reference proteome</keyword>
<evidence type="ECO:0000256" key="2">
    <source>
        <dbReference type="ARBA" id="ARBA00023002"/>
    </source>
</evidence>
<dbReference type="InterPro" id="IPR029478">
    <property type="entry name" value="TM1586_NiRdase"/>
</dbReference>
<dbReference type="Gene3D" id="3.40.109.10">
    <property type="entry name" value="NADH Oxidase"/>
    <property type="match status" value="1"/>
</dbReference>
<protein>
    <submittedName>
        <fullName evidence="4">Nitroreductase family protein</fullName>
    </submittedName>
</protein>
<accession>L1QMH4</accession>
<dbReference type="SUPFAM" id="SSF55469">
    <property type="entry name" value="FMN-dependent nitroreductase-like"/>
    <property type="match status" value="2"/>
</dbReference>
<dbReference type="Gene3D" id="3.40.109.30">
    <property type="entry name" value="putative nitroreductase (tm1586), domain 2"/>
    <property type="match status" value="1"/>
</dbReference>
<evidence type="ECO:0000313" key="5">
    <source>
        <dbReference type="Proteomes" id="UP000010420"/>
    </source>
</evidence>
<dbReference type="HOGENOM" id="CLU_070562_1_0_9"/>
<name>L1QMH4_9CLOT</name>
<dbReference type="CDD" id="cd02062">
    <property type="entry name" value="Nitro_FMN_reductase"/>
    <property type="match status" value="1"/>
</dbReference>
<evidence type="ECO:0000256" key="1">
    <source>
        <dbReference type="ARBA" id="ARBA00007118"/>
    </source>
</evidence>
<dbReference type="Proteomes" id="UP000010420">
    <property type="component" value="Unassembled WGS sequence"/>
</dbReference>
<comment type="similarity">
    <text evidence="1">Belongs to the nitroreductase family.</text>
</comment>
<feature type="domain" description="Putative nitroreductase TM1586" evidence="3">
    <location>
        <begin position="20"/>
        <end position="261"/>
    </location>
</feature>
<gene>
    <name evidence="4" type="ORF">HMPREF0216_00495</name>
</gene>
<reference evidence="4 5" key="1">
    <citation type="submission" date="2012-05" db="EMBL/GenBank/DDBJ databases">
        <authorList>
            <person name="Weinstock G."/>
            <person name="Sodergren E."/>
            <person name="Lobos E.A."/>
            <person name="Fulton L."/>
            <person name="Fulton R."/>
            <person name="Courtney L."/>
            <person name="Fronick C."/>
            <person name="O'Laughlin M."/>
            <person name="Godfrey J."/>
            <person name="Wilson R.M."/>
            <person name="Miner T."/>
            <person name="Farmer C."/>
            <person name="Delehaunty K."/>
            <person name="Cordes M."/>
            <person name="Minx P."/>
            <person name="Tomlinson C."/>
            <person name="Chen J."/>
            <person name="Wollam A."/>
            <person name="Pepin K.H."/>
            <person name="Bhonagiri V."/>
            <person name="Zhang X."/>
            <person name="Suruliraj S."/>
            <person name="Warren W."/>
            <person name="Mitreva M."/>
            <person name="Mardis E.R."/>
            <person name="Wilson R.K."/>
        </authorList>
    </citation>
    <scope>NUCLEOTIDE SEQUENCE [LARGE SCALE GENOMIC DNA]</scope>
    <source>
        <strain evidence="4 5">DSM 1785</strain>
    </source>
</reference>
<evidence type="ECO:0000259" key="3">
    <source>
        <dbReference type="Pfam" id="PF14512"/>
    </source>
</evidence>
<dbReference type="PATRIC" id="fig|545697.3.peg.487"/>
<dbReference type="PANTHER" id="PTHR43673:SF10">
    <property type="entry name" value="NADH DEHYDROGENASE_NAD(P)H NITROREDUCTASE XCC3605-RELATED"/>
    <property type="match status" value="1"/>
</dbReference>
<keyword evidence="2" id="KW-0560">Oxidoreductase</keyword>
<organism evidence="4 5">
    <name type="scientific">Clostridium celatum DSM 1785</name>
    <dbReference type="NCBI Taxonomy" id="545697"/>
    <lineage>
        <taxon>Bacteria</taxon>
        <taxon>Bacillati</taxon>
        <taxon>Bacillota</taxon>
        <taxon>Clostridia</taxon>
        <taxon>Eubacteriales</taxon>
        <taxon>Clostridiaceae</taxon>
        <taxon>Clostridium</taxon>
    </lineage>
</organism>
<comment type="caution">
    <text evidence="4">The sequence shown here is derived from an EMBL/GenBank/DDBJ whole genome shotgun (WGS) entry which is preliminary data.</text>
</comment>
<proteinExistence type="inferred from homology"/>
<evidence type="ECO:0000313" key="4">
    <source>
        <dbReference type="EMBL" id="EKY28900.1"/>
    </source>
</evidence>
<dbReference type="Pfam" id="PF14512">
    <property type="entry name" value="TM1586_NiRdase"/>
    <property type="match status" value="1"/>
</dbReference>
<dbReference type="eggNOG" id="COG0778">
    <property type="taxonomic scope" value="Bacteria"/>
</dbReference>
<dbReference type="EMBL" id="AMEZ01000015">
    <property type="protein sequence ID" value="EKY28900.1"/>
    <property type="molecule type" value="Genomic_DNA"/>
</dbReference>
<dbReference type="InterPro" id="IPR000415">
    <property type="entry name" value="Nitroreductase-like"/>
</dbReference>
<dbReference type="PANTHER" id="PTHR43673">
    <property type="entry name" value="NAD(P)H NITROREDUCTASE YDGI-RELATED"/>
    <property type="match status" value="1"/>
</dbReference>
<dbReference type="STRING" id="545697.HMPREF0216_00495"/>